<dbReference type="SMART" id="SM00078">
    <property type="entry name" value="IlGF"/>
    <property type="match status" value="1"/>
</dbReference>
<dbReference type="OrthoDB" id="6330326at2759"/>
<dbReference type="Proteomes" id="UP000504634">
    <property type="component" value="Unplaced"/>
</dbReference>
<comment type="similarity">
    <text evidence="1">Belongs to the insulin family.</text>
</comment>
<keyword evidence="2" id="KW-0165">Cleavage on pair of basic residues</keyword>
<protein>
    <submittedName>
        <fullName evidence="7">Probable insulin-like peptide 6</fullName>
    </submittedName>
</protein>
<feature type="signal peptide" evidence="4">
    <location>
        <begin position="1"/>
        <end position="30"/>
    </location>
</feature>
<dbReference type="InterPro" id="IPR016179">
    <property type="entry name" value="Insulin-like"/>
</dbReference>
<evidence type="ECO:0000256" key="1">
    <source>
        <dbReference type="ARBA" id="ARBA00009034"/>
    </source>
</evidence>
<evidence type="ECO:0000259" key="5">
    <source>
        <dbReference type="SMART" id="SM00078"/>
    </source>
</evidence>
<dbReference type="CTD" id="31220"/>
<evidence type="ECO:0000256" key="2">
    <source>
        <dbReference type="ARBA" id="ARBA00022685"/>
    </source>
</evidence>
<dbReference type="RefSeq" id="XP_030386485.1">
    <property type="nucleotide sequence ID" value="XM_030530625.1"/>
</dbReference>
<accession>A0A6J2UEA0</accession>
<evidence type="ECO:0000256" key="4">
    <source>
        <dbReference type="SAM" id="SignalP"/>
    </source>
</evidence>
<dbReference type="InterPro" id="IPR036438">
    <property type="entry name" value="Insulin-like_sf"/>
</dbReference>
<gene>
    <name evidence="7" type="primary">LOC115633231</name>
</gene>
<evidence type="ECO:0000313" key="6">
    <source>
        <dbReference type="Proteomes" id="UP000504634"/>
    </source>
</evidence>
<evidence type="ECO:0000313" key="7">
    <source>
        <dbReference type="RefSeq" id="XP_030386485.1"/>
    </source>
</evidence>
<dbReference type="InterPro" id="IPR022352">
    <property type="entry name" value="Ins/IGF/rlx"/>
</dbReference>
<proteinExistence type="inferred from homology"/>
<feature type="chain" id="PRO_5026819422" evidence="4">
    <location>
        <begin position="31"/>
        <end position="111"/>
    </location>
</feature>
<evidence type="ECO:0000256" key="3">
    <source>
        <dbReference type="ARBA" id="ARBA00022729"/>
    </source>
</evidence>
<sequence length="111" mass="12340">MVHPLPKDNLFLLATVVVLCVSIMCPLAVGKPLTSNTDAELKSHCSSNLADAINIICGGRTRSLTDNYPQSFGRRVKRDEIFYKPQQYGPTHKCCQRPCGITELRQYCAPD</sequence>
<dbReference type="PRINTS" id="PR00276">
    <property type="entry name" value="INSULINFAMLY"/>
</dbReference>
<dbReference type="GO" id="GO:0005576">
    <property type="term" value="C:extracellular region"/>
    <property type="evidence" value="ECO:0007669"/>
    <property type="project" value="InterPro"/>
</dbReference>
<dbReference type="GeneID" id="115633231"/>
<dbReference type="SUPFAM" id="SSF56994">
    <property type="entry name" value="Insulin-like"/>
    <property type="match status" value="1"/>
</dbReference>
<keyword evidence="6" id="KW-1185">Reference proteome</keyword>
<feature type="domain" description="Insulin-like" evidence="5">
    <location>
        <begin position="42"/>
        <end position="108"/>
    </location>
</feature>
<name>A0A6J2UEA0_DROLE</name>
<dbReference type="Gene3D" id="1.10.100.10">
    <property type="entry name" value="Insulin-like"/>
    <property type="match status" value="1"/>
</dbReference>
<keyword evidence="3 4" id="KW-0732">Signal</keyword>
<organism evidence="6 7">
    <name type="scientific">Drosophila lebanonensis</name>
    <name type="common">Fruit fly</name>
    <name type="synonym">Scaptodrosophila lebanonensis</name>
    <dbReference type="NCBI Taxonomy" id="7225"/>
    <lineage>
        <taxon>Eukaryota</taxon>
        <taxon>Metazoa</taxon>
        <taxon>Ecdysozoa</taxon>
        <taxon>Arthropoda</taxon>
        <taxon>Hexapoda</taxon>
        <taxon>Insecta</taxon>
        <taxon>Pterygota</taxon>
        <taxon>Neoptera</taxon>
        <taxon>Endopterygota</taxon>
        <taxon>Diptera</taxon>
        <taxon>Brachycera</taxon>
        <taxon>Muscomorpha</taxon>
        <taxon>Ephydroidea</taxon>
        <taxon>Drosophilidae</taxon>
        <taxon>Scaptodrosophila</taxon>
    </lineage>
</organism>
<reference evidence="7" key="1">
    <citation type="submission" date="2025-08" db="UniProtKB">
        <authorList>
            <consortium name="RefSeq"/>
        </authorList>
    </citation>
    <scope>IDENTIFICATION</scope>
    <source>
        <strain evidence="7">11010-0011.00</strain>
        <tissue evidence="7">Whole body</tissue>
    </source>
</reference>
<dbReference type="GO" id="GO:0005179">
    <property type="term" value="F:hormone activity"/>
    <property type="evidence" value="ECO:0007669"/>
    <property type="project" value="InterPro"/>
</dbReference>
<dbReference type="AlphaFoldDB" id="A0A6J2UEA0"/>